<dbReference type="GO" id="GO:0035473">
    <property type="term" value="F:lipase binding"/>
    <property type="evidence" value="ECO:0007669"/>
    <property type="project" value="Ensembl"/>
</dbReference>
<evidence type="ECO:0000256" key="4">
    <source>
        <dbReference type="ARBA" id="ARBA00022729"/>
    </source>
</evidence>
<evidence type="ECO:0000259" key="11">
    <source>
        <dbReference type="PROSITE" id="PS51406"/>
    </source>
</evidence>
<evidence type="ECO:0000256" key="10">
    <source>
        <dbReference type="SAM" id="SignalP"/>
    </source>
</evidence>
<dbReference type="GO" id="GO:0042802">
    <property type="term" value="F:identical protein binding"/>
    <property type="evidence" value="ECO:0007669"/>
    <property type="project" value="Ensembl"/>
</dbReference>
<dbReference type="InterPro" id="IPR020837">
    <property type="entry name" value="Fibrinogen_CS"/>
</dbReference>
<protein>
    <submittedName>
        <fullName evidence="12">Angiopoietin like 4</fullName>
    </submittedName>
</protein>
<keyword evidence="13" id="KW-1185">Reference proteome</keyword>
<keyword evidence="2" id="KW-0964">Secreted</keyword>
<evidence type="ECO:0000256" key="5">
    <source>
        <dbReference type="ARBA" id="ARBA00023054"/>
    </source>
</evidence>
<dbReference type="InterPro" id="IPR002181">
    <property type="entry name" value="Fibrinogen_a/b/g_C_dom"/>
</dbReference>
<accession>A0A8C7BJB4</accession>
<dbReference type="FunFam" id="4.10.530.10:FF:000001">
    <property type="entry name" value="angiopoietin-2 isoform X1"/>
    <property type="match status" value="1"/>
</dbReference>
<gene>
    <name evidence="12" type="primary">ANGPTL4</name>
</gene>
<dbReference type="GO" id="GO:0007596">
    <property type="term" value="P:blood coagulation"/>
    <property type="evidence" value="ECO:0007669"/>
    <property type="project" value="InterPro"/>
</dbReference>
<feature type="coiled-coil region" evidence="8">
    <location>
        <begin position="108"/>
        <end position="149"/>
    </location>
</feature>
<dbReference type="SUPFAM" id="SSF56496">
    <property type="entry name" value="Fibrinogen C-terminal domain-like"/>
    <property type="match status" value="2"/>
</dbReference>
<evidence type="ECO:0000256" key="8">
    <source>
        <dbReference type="SAM" id="Coils"/>
    </source>
</evidence>
<evidence type="ECO:0000256" key="7">
    <source>
        <dbReference type="ARBA" id="ARBA00023180"/>
    </source>
</evidence>
<dbReference type="GO" id="GO:0001525">
    <property type="term" value="P:angiogenesis"/>
    <property type="evidence" value="ECO:0007669"/>
    <property type="project" value="UniProtKB-KW"/>
</dbReference>
<dbReference type="PROSITE" id="PS00514">
    <property type="entry name" value="FIBRINOGEN_C_1"/>
    <property type="match status" value="1"/>
</dbReference>
<proteinExistence type="predicted"/>
<dbReference type="GO" id="GO:2000352">
    <property type="term" value="P:negative regulation of endothelial cell apoptotic process"/>
    <property type="evidence" value="ECO:0007669"/>
    <property type="project" value="Ensembl"/>
</dbReference>
<dbReference type="PANTHER" id="PTHR47221">
    <property type="entry name" value="FIBRINOGEN ALPHA CHAIN"/>
    <property type="match status" value="1"/>
</dbReference>
<dbReference type="Ensembl" id="ENSNVIT00000025759.1">
    <property type="protein sequence ID" value="ENSNVIP00000022124.1"/>
    <property type="gene ID" value="ENSNVIG00000017269.1"/>
</dbReference>
<dbReference type="GO" id="GO:0005615">
    <property type="term" value="C:extracellular space"/>
    <property type="evidence" value="ECO:0007669"/>
    <property type="project" value="Ensembl"/>
</dbReference>
<keyword evidence="5 8" id="KW-0175">Coiled coil</keyword>
<name>A0A8C7BJB4_NEOVI</name>
<feature type="region of interest" description="Disordered" evidence="9">
    <location>
        <begin position="80"/>
        <end position="105"/>
    </location>
</feature>
<dbReference type="GO" id="GO:0070328">
    <property type="term" value="P:triglyceride homeostasis"/>
    <property type="evidence" value="ECO:0007669"/>
    <property type="project" value="Ensembl"/>
</dbReference>
<evidence type="ECO:0000256" key="9">
    <source>
        <dbReference type="SAM" id="MobiDB-lite"/>
    </source>
</evidence>
<reference evidence="12" key="2">
    <citation type="submission" date="2025-09" db="UniProtKB">
        <authorList>
            <consortium name="Ensembl"/>
        </authorList>
    </citation>
    <scope>IDENTIFICATION</scope>
</reference>
<dbReference type="Pfam" id="PF00147">
    <property type="entry name" value="Fibrinogen_C"/>
    <property type="match status" value="1"/>
</dbReference>
<keyword evidence="6" id="KW-1015">Disulfide bond</keyword>
<dbReference type="Proteomes" id="UP000694425">
    <property type="component" value="Unplaced"/>
</dbReference>
<evidence type="ECO:0000256" key="1">
    <source>
        <dbReference type="ARBA" id="ARBA00004613"/>
    </source>
</evidence>
<dbReference type="GO" id="GO:0043335">
    <property type="term" value="P:protein unfolding"/>
    <property type="evidence" value="ECO:0007669"/>
    <property type="project" value="Ensembl"/>
</dbReference>
<evidence type="ECO:0000256" key="2">
    <source>
        <dbReference type="ARBA" id="ARBA00022525"/>
    </source>
</evidence>
<comment type="subcellular location">
    <subcellularLocation>
        <location evidence="1">Secreted</location>
    </subcellularLocation>
</comment>
<evidence type="ECO:0000313" key="13">
    <source>
        <dbReference type="Proteomes" id="UP000694425"/>
    </source>
</evidence>
<evidence type="ECO:0000256" key="3">
    <source>
        <dbReference type="ARBA" id="ARBA00022657"/>
    </source>
</evidence>
<dbReference type="GO" id="GO:0010903">
    <property type="term" value="P:negative regulation of very-low-density lipoprotein particle remodeling"/>
    <property type="evidence" value="ECO:0007669"/>
    <property type="project" value="Ensembl"/>
</dbReference>
<keyword evidence="4 10" id="KW-0732">Signal</keyword>
<dbReference type="PANTHER" id="PTHR47221:SF6">
    <property type="entry name" value="FIBRINOGEN ALPHA CHAIN"/>
    <property type="match status" value="1"/>
</dbReference>
<dbReference type="Gene3D" id="3.90.215.10">
    <property type="entry name" value="Gamma Fibrinogen, chain A, domain 1"/>
    <property type="match status" value="2"/>
</dbReference>
<keyword evidence="7" id="KW-0325">Glycoprotein</keyword>
<dbReference type="GO" id="GO:0072577">
    <property type="term" value="P:endothelial cell apoptotic process"/>
    <property type="evidence" value="ECO:0007669"/>
    <property type="project" value="Ensembl"/>
</dbReference>
<keyword evidence="3" id="KW-0037">Angiogenesis</keyword>
<dbReference type="InterPro" id="IPR036056">
    <property type="entry name" value="Fibrinogen-like_C"/>
</dbReference>
<sequence length="523" mass="57847">MRRAPTASAALMLCAATAGLLSAQGRPAPPPAPPRFASWDEVNVLAHGLLQLGHGLREHVERTRGQLGALERRLSACGAACKDSGGSAAPPRAPEGPGPSGEAVPDTLRSLQTQLKTQNSRIEQLVHKVAQQQRHLEKQHLKIQNLQSQVGLLAPTHLDHGMAKPARKKRLPKTVQLGDPAHNISRLRRLPRDCQELFDEGERQSGLFQIQPQESPPFLVNCKMTSGRTHGPPGVISLSDVSPHHYPLLRFRGPREPSRFLLPPLSPLGPWDNQCSRLSPLPSGQPTFDHLPPVLLGCMKATLPFPDLEAVWGLRVRWGVRIPRQQGPPDDMSPFWADGGWTVIQRRQDGSVDFNQPWEAYKTGFGDPQGEFWLGLEKVHRILGDRGSRLAVQLHDWEGNAESLQFPVHLGGEDTAYSLQLTAPVASELGATTVVPSGLSLPFSTWDQDHDLRGDKNCAKILSGGWWFGTCGHSNLNGQYFRSIPHQRQQRKKGIFWKTWRGRYYPLQATTMLIRPTETEAAS</sequence>
<dbReference type="InterPro" id="IPR014716">
    <property type="entry name" value="Fibrinogen_a/b/g_C_1"/>
</dbReference>
<dbReference type="PROSITE" id="PS51406">
    <property type="entry name" value="FIBRINOGEN_C_2"/>
    <property type="match status" value="1"/>
</dbReference>
<feature type="chain" id="PRO_5034928658" evidence="10">
    <location>
        <begin position="24"/>
        <end position="523"/>
    </location>
</feature>
<dbReference type="Gene3D" id="4.10.530.10">
    <property type="entry name" value="Gamma-fibrinogen Carboxyl Terminal Fragment, domain 2"/>
    <property type="match status" value="1"/>
</dbReference>
<evidence type="ECO:0000256" key="6">
    <source>
        <dbReference type="ARBA" id="ARBA00023157"/>
    </source>
</evidence>
<feature type="signal peptide" evidence="10">
    <location>
        <begin position="1"/>
        <end position="23"/>
    </location>
</feature>
<feature type="domain" description="Fibrinogen C-terminal" evidence="11">
    <location>
        <begin position="289"/>
        <end position="518"/>
    </location>
</feature>
<dbReference type="GO" id="GO:0055102">
    <property type="term" value="F:lipase inhibitor activity"/>
    <property type="evidence" value="ECO:0007669"/>
    <property type="project" value="Ensembl"/>
</dbReference>
<dbReference type="SMART" id="SM00186">
    <property type="entry name" value="FBG"/>
    <property type="match status" value="1"/>
</dbReference>
<organism evidence="12 13">
    <name type="scientific">Neovison vison</name>
    <name type="common">American mink</name>
    <name type="synonym">Mustela vison</name>
    <dbReference type="NCBI Taxonomy" id="452646"/>
    <lineage>
        <taxon>Eukaryota</taxon>
        <taxon>Metazoa</taxon>
        <taxon>Chordata</taxon>
        <taxon>Craniata</taxon>
        <taxon>Vertebrata</taxon>
        <taxon>Euteleostomi</taxon>
        <taxon>Mammalia</taxon>
        <taxon>Eutheria</taxon>
        <taxon>Laurasiatheria</taxon>
        <taxon>Carnivora</taxon>
        <taxon>Caniformia</taxon>
        <taxon>Musteloidea</taxon>
        <taxon>Mustelidae</taxon>
        <taxon>Mustelinae</taxon>
        <taxon>Neogale</taxon>
    </lineage>
</organism>
<dbReference type="InterPro" id="IPR037579">
    <property type="entry name" value="FIB_ANG-like"/>
</dbReference>
<dbReference type="GO" id="GO:0045717">
    <property type="term" value="P:negative regulation of fatty acid biosynthetic process"/>
    <property type="evidence" value="ECO:0007669"/>
    <property type="project" value="Ensembl"/>
</dbReference>
<dbReference type="CDD" id="cd00087">
    <property type="entry name" value="FReD"/>
    <property type="match status" value="1"/>
</dbReference>
<dbReference type="GeneTree" id="ENSGT00940000159478"/>
<dbReference type="AlphaFoldDB" id="A0A8C7BJB4"/>
<evidence type="ECO:0000313" key="12">
    <source>
        <dbReference type="Ensembl" id="ENSNVIP00000022124.1"/>
    </source>
</evidence>
<dbReference type="GO" id="GO:0090318">
    <property type="term" value="P:regulation of chylomicron remodeling"/>
    <property type="evidence" value="ECO:0007669"/>
    <property type="project" value="Ensembl"/>
</dbReference>
<reference evidence="12" key="1">
    <citation type="submission" date="2025-08" db="UniProtKB">
        <authorList>
            <consortium name="Ensembl"/>
        </authorList>
    </citation>
    <scope>IDENTIFICATION</scope>
</reference>